<dbReference type="PANTHER" id="PTHR24040">
    <property type="entry name" value="LAMININ G-LIKE DOMAIN-CONTAINING PROTEIN"/>
    <property type="match status" value="1"/>
</dbReference>
<feature type="domain" description="C-type lectin" evidence="10">
    <location>
        <begin position="308"/>
        <end position="421"/>
    </location>
</feature>
<dbReference type="EMBL" id="CALNXK010000029">
    <property type="protein sequence ID" value="CAH3116550.1"/>
    <property type="molecule type" value="Genomic_DNA"/>
</dbReference>
<dbReference type="PROSITE" id="PS00010">
    <property type="entry name" value="ASX_HYDROXYL"/>
    <property type="match status" value="2"/>
</dbReference>
<evidence type="ECO:0000259" key="9">
    <source>
        <dbReference type="PROSITE" id="PS50026"/>
    </source>
</evidence>
<dbReference type="InterPro" id="IPR016187">
    <property type="entry name" value="CTDL_fold"/>
</dbReference>
<dbReference type="PRINTS" id="PR00010">
    <property type="entry name" value="EGFBLOOD"/>
</dbReference>
<protein>
    <submittedName>
        <fullName evidence="11">Uncharacterized protein</fullName>
    </submittedName>
</protein>
<dbReference type="PROSITE" id="PS50041">
    <property type="entry name" value="C_TYPE_LECTIN_2"/>
    <property type="match status" value="1"/>
</dbReference>
<evidence type="ECO:0000259" key="10">
    <source>
        <dbReference type="PROSITE" id="PS50041"/>
    </source>
</evidence>
<feature type="domain" description="EGF-like" evidence="9">
    <location>
        <begin position="195"/>
        <end position="231"/>
    </location>
</feature>
<keyword evidence="2" id="KW-0964">Secreted</keyword>
<proteinExistence type="predicted"/>
<dbReference type="SUPFAM" id="SSF56436">
    <property type="entry name" value="C-type lectin-like"/>
    <property type="match status" value="1"/>
</dbReference>
<dbReference type="Pfam" id="PF00008">
    <property type="entry name" value="EGF"/>
    <property type="match status" value="2"/>
</dbReference>
<dbReference type="Pfam" id="PF07534">
    <property type="entry name" value="TLD"/>
    <property type="match status" value="2"/>
</dbReference>
<evidence type="ECO:0000313" key="12">
    <source>
        <dbReference type="Proteomes" id="UP001159405"/>
    </source>
</evidence>
<dbReference type="SUPFAM" id="SSF57184">
    <property type="entry name" value="Growth factor receptor domain"/>
    <property type="match status" value="1"/>
</dbReference>
<dbReference type="Proteomes" id="UP001159405">
    <property type="component" value="Unassembled WGS sequence"/>
</dbReference>
<dbReference type="InterPro" id="IPR033989">
    <property type="entry name" value="CD209-like_CTLD"/>
</dbReference>
<dbReference type="PROSITE" id="PS01186">
    <property type="entry name" value="EGF_2"/>
    <property type="match status" value="3"/>
</dbReference>
<dbReference type="SMART" id="SM00034">
    <property type="entry name" value="CLECT"/>
    <property type="match status" value="1"/>
</dbReference>
<feature type="domain" description="EGF-like" evidence="9">
    <location>
        <begin position="157"/>
        <end position="193"/>
    </location>
</feature>
<keyword evidence="3 8" id="KW-0245">EGF-like domain</keyword>
<keyword evidence="12" id="KW-1185">Reference proteome</keyword>
<feature type="domain" description="EGF-like" evidence="9">
    <location>
        <begin position="117"/>
        <end position="155"/>
    </location>
</feature>
<dbReference type="SMART" id="SM00179">
    <property type="entry name" value="EGF_CA"/>
    <property type="match status" value="3"/>
</dbReference>
<dbReference type="PROSITE" id="PS50026">
    <property type="entry name" value="EGF_3"/>
    <property type="match status" value="3"/>
</dbReference>
<dbReference type="InterPro" id="IPR000152">
    <property type="entry name" value="EGF-type_Asp/Asn_hydroxyl_site"/>
</dbReference>
<dbReference type="InterPro" id="IPR006571">
    <property type="entry name" value="TLDc_dom"/>
</dbReference>
<evidence type="ECO:0000256" key="7">
    <source>
        <dbReference type="ARBA" id="ARBA00023180"/>
    </source>
</evidence>
<keyword evidence="5" id="KW-0677">Repeat</keyword>
<dbReference type="InterPro" id="IPR013032">
    <property type="entry name" value="EGF-like_CS"/>
</dbReference>
<dbReference type="InterPro" id="IPR051145">
    <property type="entry name" value="GAS-SHBG-PROS"/>
</dbReference>
<keyword evidence="6 8" id="KW-1015">Disulfide bond</keyword>
<keyword evidence="4" id="KW-0430">Lectin</keyword>
<dbReference type="PANTHER" id="PTHR24040:SF13">
    <property type="entry name" value="FIBROPELLIN-1"/>
    <property type="match status" value="1"/>
</dbReference>
<name>A0ABN8NQ41_9CNID</name>
<feature type="disulfide bond" evidence="8">
    <location>
        <begin position="145"/>
        <end position="154"/>
    </location>
</feature>
<evidence type="ECO:0000256" key="1">
    <source>
        <dbReference type="ARBA" id="ARBA00004613"/>
    </source>
</evidence>
<dbReference type="CDD" id="cd03590">
    <property type="entry name" value="CLECT_DC-SIGN_like"/>
    <property type="match status" value="1"/>
</dbReference>
<dbReference type="Gene3D" id="2.10.25.10">
    <property type="entry name" value="Laminin"/>
    <property type="match status" value="3"/>
</dbReference>
<dbReference type="InterPro" id="IPR016186">
    <property type="entry name" value="C-type_lectin-like/link_sf"/>
</dbReference>
<evidence type="ECO:0000256" key="3">
    <source>
        <dbReference type="ARBA" id="ARBA00022536"/>
    </source>
</evidence>
<gene>
    <name evidence="11" type="ORF">PLOB_00024128</name>
</gene>
<evidence type="ECO:0000313" key="11">
    <source>
        <dbReference type="EMBL" id="CAH3116550.1"/>
    </source>
</evidence>
<evidence type="ECO:0000256" key="2">
    <source>
        <dbReference type="ARBA" id="ARBA00022525"/>
    </source>
</evidence>
<evidence type="ECO:0000256" key="8">
    <source>
        <dbReference type="PROSITE-ProRule" id="PRU00076"/>
    </source>
</evidence>
<reference evidence="11 12" key="1">
    <citation type="submission" date="2022-05" db="EMBL/GenBank/DDBJ databases">
        <authorList>
            <consortium name="Genoscope - CEA"/>
            <person name="William W."/>
        </authorList>
    </citation>
    <scope>NUCLEOTIDE SEQUENCE [LARGE SCALE GENOMIC DNA]</scope>
</reference>
<dbReference type="PROSITE" id="PS00022">
    <property type="entry name" value="EGF_1"/>
    <property type="match status" value="3"/>
</dbReference>
<comment type="caution">
    <text evidence="8">Lacks conserved residue(s) required for the propagation of feature annotation.</text>
</comment>
<feature type="disulfide bond" evidence="8">
    <location>
        <begin position="126"/>
        <end position="143"/>
    </location>
</feature>
<dbReference type="InterPro" id="IPR001304">
    <property type="entry name" value="C-type_lectin-like"/>
</dbReference>
<dbReference type="InterPro" id="IPR000742">
    <property type="entry name" value="EGF"/>
</dbReference>
<evidence type="ECO:0000256" key="6">
    <source>
        <dbReference type="ARBA" id="ARBA00023157"/>
    </source>
</evidence>
<comment type="subcellular location">
    <subcellularLocation>
        <location evidence="1">Secreted</location>
    </subcellularLocation>
</comment>
<evidence type="ECO:0000256" key="4">
    <source>
        <dbReference type="ARBA" id="ARBA00022734"/>
    </source>
</evidence>
<dbReference type="Pfam" id="PF00059">
    <property type="entry name" value="Lectin_C"/>
    <property type="match status" value="1"/>
</dbReference>
<dbReference type="InterPro" id="IPR001881">
    <property type="entry name" value="EGF-like_Ca-bd_dom"/>
</dbReference>
<accession>A0ABN8NQ41</accession>
<dbReference type="CDD" id="cd00054">
    <property type="entry name" value="EGF_CA"/>
    <property type="match status" value="3"/>
</dbReference>
<organism evidence="11 12">
    <name type="scientific">Porites lobata</name>
    <dbReference type="NCBI Taxonomy" id="104759"/>
    <lineage>
        <taxon>Eukaryota</taxon>
        <taxon>Metazoa</taxon>
        <taxon>Cnidaria</taxon>
        <taxon>Anthozoa</taxon>
        <taxon>Hexacorallia</taxon>
        <taxon>Scleractinia</taxon>
        <taxon>Fungiina</taxon>
        <taxon>Poritidae</taxon>
        <taxon>Porites</taxon>
    </lineage>
</organism>
<evidence type="ECO:0000256" key="5">
    <source>
        <dbReference type="ARBA" id="ARBA00022737"/>
    </source>
</evidence>
<sequence>MVVFPVLPSYYVFALGIFAAFPSRSKAFSQGSIGGLFYVNFMIDQFSYLSITSIGRSLVEDENDCGYACLEIPSCFSYNVAAFPDVNRKLLCELLPSDKYNNSDKFNASKEFHHFFIPSSCDSSPCKNTGKCIPLYQENGYTCICVEGFTGRNCKKNIDECKSSPCLNNGTCTDRINSFSCNCPPGFVGNRCESDINKCKSNPCLNNGTCTDRANGFNCSCPAGFAGKRCEIDVISNVVTQFLSPAIGNNSNWALCWQASTHGWAGTTFHNKCDGKRHTITIIKKDQYVFGGYTDIPWRICPDNWIHLQGSCYQFSSKSLSWTAAKSACEAKGSKLAMVTSEAEQQALVSKVSQNVWIGLRRDPKVHSRWLWVDGSRATYTHWYPGEPNDHGGNEDCTVMFPPAGKWNDGQCSSSLQHLCETNAFVDGYGTTSKSFIFSLLDKEGLAPFKSMVTNKSFAIYRGSSYGPTFGREYDVYIADNANQNANSYTNFGTSYSLPNGVTNSSTILAGTRYFLPDEVEVFYLA</sequence>
<dbReference type="Gene3D" id="3.10.100.10">
    <property type="entry name" value="Mannose-Binding Protein A, subunit A"/>
    <property type="match status" value="1"/>
</dbReference>
<dbReference type="InterPro" id="IPR009030">
    <property type="entry name" value="Growth_fac_rcpt_cys_sf"/>
</dbReference>
<dbReference type="Pfam" id="PF12661">
    <property type="entry name" value="hEGF"/>
    <property type="match status" value="1"/>
</dbReference>
<feature type="disulfide bond" evidence="8">
    <location>
        <begin position="221"/>
        <end position="230"/>
    </location>
</feature>
<keyword evidence="7" id="KW-0325">Glycoprotein</keyword>
<dbReference type="SMART" id="SM00181">
    <property type="entry name" value="EGF"/>
    <property type="match status" value="3"/>
</dbReference>
<feature type="disulfide bond" evidence="8">
    <location>
        <begin position="183"/>
        <end position="192"/>
    </location>
</feature>
<comment type="caution">
    <text evidence="11">The sequence shown here is derived from an EMBL/GenBank/DDBJ whole genome shotgun (WGS) entry which is preliminary data.</text>
</comment>